<dbReference type="Gene3D" id="3.30.565.10">
    <property type="entry name" value="Histidine kinase-like ATPase, C-terminal domain"/>
    <property type="match status" value="1"/>
</dbReference>
<gene>
    <name evidence="2" type="ORF">ACETRX_31275</name>
</gene>
<feature type="region of interest" description="Disordered" evidence="1">
    <location>
        <begin position="1"/>
        <end position="21"/>
    </location>
</feature>
<evidence type="ECO:0000313" key="2">
    <source>
        <dbReference type="EMBL" id="MFC2254144.1"/>
    </source>
</evidence>
<evidence type="ECO:0000313" key="3">
    <source>
        <dbReference type="Proteomes" id="UP001595190"/>
    </source>
</evidence>
<comment type="caution">
    <text evidence="2">The sequence shown here is derived from an EMBL/GenBank/DDBJ whole genome shotgun (WGS) entry which is preliminary data.</text>
</comment>
<dbReference type="Pfam" id="PF13589">
    <property type="entry name" value="HATPase_c_3"/>
    <property type="match status" value="1"/>
</dbReference>
<dbReference type="GO" id="GO:0005524">
    <property type="term" value="F:ATP binding"/>
    <property type="evidence" value="ECO:0007669"/>
    <property type="project" value="UniProtKB-KW"/>
</dbReference>
<keyword evidence="2" id="KW-0547">Nucleotide-binding</keyword>
<sequence>MTDPIKEDAPETKKDDPNAVDASPTKEFFVDTITRDIALDRALADLVDNCIDGAKRLRDAGHADENIAGGKRYENLYARLTVNPNEFVIADNCGGIAIDTARKYAFKFGRATGFTETPNSVGQFGVGMKRALFKMGKRFEVKTADTHDSYRIEVNVPEWLGESSWDFRIEDRVDNANGNVAVGTTIRSWELYRGVSELFGQEYFLRNLIGRIRTAQQHFMRNGFAIYINDEAIIPNEWQLQRGAGIDPLHQRFEDQLGDGPPLRTRIFAGVGPSNQAQAGWYVFCNGRCIVEADQSSATGWGDLAGVGGIGIPRYHNQFARFRGYAFLDCAKSEKLPWNTTKTGLDYEDPAYRMLFGRLITAARPVIDFLNELDRETDIEEQDRELSTSLRGSTSTPIADLPERAAFTYSIPARRGPTLKPISYKKPETEVGELAAKLKVRAPKDVGIRSFEYAYQRLVVEDDL</sequence>
<proteinExistence type="predicted"/>
<dbReference type="EMBL" id="JBHGPK010000028">
    <property type="protein sequence ID" value="MFC2254144.1"/>
    <property type="molecule type" value="Genomic_DNA"/>
</dbReference>
<accession>A0ABV6ZPM0</accession>
<name>A0ABV6ZPM0_9HYPH</name>
<protein>
    <submittedName>
        <fullName evidence="2">ATP-binding protein</fullName>
    </submittedName>
</protein>
<evidence type="ECO:0000256" key="1">
    <source>
        <dbReference type="SAM" id="MobiDB-lite"/>
    </source>
</evidence>
<feature type="compositionally biased region" description="Basic and acidic residues" evidence="1">
    <location>
        <begin position="1"/>
        <end position="17"/>
    </location>
</feature>
<keyword evidence="2" id="KW-0067">ATP-binding</keyword>
<organism evidence="2 3">
    <name type="scientific">Labrys neptuniae</name>
    <dbReference type="NCBI Taxonomy" id="376174"/>
    <lineage>
        <taxon>Bacteria</taxon>
        <taxon>Pseudomonadati</taxon>
        <taxon>Pseudomonadota</taxon>
        <taxon>Alphaproteobacteria</taxon>
        <taxon>Hyphomicrobiales</taxon>
        <taxon>Xanthobacteraceae</taxon>
        <taxon>Labrys</taxon>
    </lineage>
</organism>
<dbReference type="RefSeq" id="WP_394314904.1">
    <property type="nucleotide sequence ID" value="NZ_JBHGPK010000028.1"/>
</dbReference>
<dbReference type="Proteomes" id="UP001595190">
    <property type="component" value="Unassembled WGS sequence"/>
</dbReference>
<dbReference type="InterPro" id="IPR036890">
    <property type="entry name" value="HATPase_C_sf"/>
</dbReference>
<dbReference type="SUPFAM" id="SSF55874">
    <property type="entry name" value="ATPase domain of HSP90 chaperone/DNA topoisomerase II/histidine kinase"/>
    <property type="match status" value="1"/>
</dbReference>
<reference evidence="2 3" key="1">
    <citation type="submission" date="2024-09" db="EMBL/GenBank/DDBJ databases">
        <title>Description of Labrys sedimenti sp. nov., isolated from a diclofenac-degrading enrichment culture, and genome-based reclassification of Labrys portucalensis as a later heterotypic synonym of Labrys neptuniae.</title>
        <authorList>
            <person name="Tancsics A."/>
            <person name="Csepanyi A."/>
        </authorList>
    </citation>
    <scope>NUCLEOTIDE SEQUENCE [LARGE SCALE GENOMIC DNA]</scope>
    <source>
        <strain evidence="2 3">LMG 23412</strain>
    </source>
</reference>